<dbReference type="InterPro" id="IPR043428">
    <property type="entry name" value="LivM-like"/>
</dbReference>
<dbReference type="Proteomes" id="UP000824633">
    <property type="component" value="Chromosome"/>
</dbReference>
<evidence type="ECO:0000313" key="7">
    <source>
        <dbReference type="EMBL" id="BCZ49351.1"/>
    </source>
</evidence>
<feature type="transmembrane region" description="Helical" evidence="6">
    <location>
        <begin position="154"/>
        <end position="173"/>
    </location>
</feature>
<keyword evidence="4 6" id="KW-1133">Transmembrane helix</keyword>
<feature type="transmembrane region" description="Helical" evidence="6">
    <location>
        <begin position="35"/>
        <end position="56"/>
    </location>
</feature>
<proteinExistence type="predicted"/>
<dbReference type="EMBL" id="AP024849">
    <property type="protein sequence ID" value="BCZ49351.1"/>
    <property type="molecule type" value="Genomic_DNA"/>
</dbReference>
<feature type="transmembrane region" description="Helical" evidence="6">
    <location>
        <begin position="87"/>
        <end position="109"/>
    </location>
</feature>
<organism evidence="7 8">
    <name type="scientific">Clostridium gelidum</name>
    <dbReference type="NCBI Taxonomy" id="704125"/>
    <lineage>
        <taxon>Bacteria</taxon>
        <taxon>Bacillati</taxon>
        <taxon>Bacillota</taxon>
        <taxon>Clostridia</taxon>
        <taxon>Eubacteriales</taxon>
        <taxon>Clostridiaceae</taxon>
        <taxon>Clostridium</taxon>
    </lineage>
</organism>
<dbReference type="InterPro" id="IPR001851">
    <property type="entry name" value="ABC_transp_permease"/>
</dbReference>
<dbReference type="PANTHER" id="PTHR30482:SF10">
    <property type="entry name" value="HIGH-AFFINITY BRANCHED-CHAIN AMINO ACID TRANSPORT PROTEIN BRAE"/>
    <property type="match status" value="1"/>
</dbReference>
<evidence type="ECO:0000256" key="5">
    <source>
        <dbReference type="ARBA" id="ARBA00023136"/>
    </source>
</evidence>
<comment type="subcellular location">
    <subcellularLocation>
        <location evidence="1">Cell membrane</location>
        <topology evidence="1">Multi-pass membrane protein</topology>
    </subcellularLocation>
</comment>
<dbReference type="Pfam" id="PF02653">
    <property type="entry name" value="BPD_transp_2"/>
    <property type="match status" value="1"/>
</dbReference>
<keyword evidence="2" id="KW-1003">Cell membrane</keyword>
<evidence type="ECO:0000256" key="2">
    <source>
        <dbReference type="ARBA" id="ARBA00022475"/>
    </source>
</evidence>
<dbReference type="RefSeq" id="WP_224035536.1">
    <property type="nucleotide sequence ID" value="NZ_AP024849.1"/>
</dbReference>
<evidence type="ECO:0000256" key="1">
    <source>
        <dbReference type="ARBA" id="ARBA00004651"/>
    </source>
</evidence>
<feature type="transmembrane region" description="Helical" evidence="6">
    <location>
        <begin position="243"/>
        <end position="265"/>
    </location>
</feature>
<evidence type="ECO:0000256" key="4">
    <source>
        <dbReference type="ARBA" id="ARBA00022989"/>
    </source>
</evidence>
<keyword evidence="5 6" id="KW-0472">Membrane</keyword>
<accession>A0ABM7TNC9</accession>
<feature type="transmembrane region" description="Helical" evidence="6">
    <location>
        <begin position="116"/>
        <end position="134"/>
    </location>
</feature>
<feature type="transmembrane region" description="Helical" evidence="6">
    <location>
        <begin position="277"/>
        <end position="296"/>
    </location>
</feature>
<keyword evidence="8" id="KW-1185">Reference proteome</keyword>
<keyword evidence="3 6" id="KW-0812">Transmembrane</keyword>
<protein>
    <submittedName>
        <fullName evidence="7">ABC transporter</fullName>
    </submittedName>
</protein>
<dbReference type="CDD" id="cd06581">
    <property type="entry name" value="TM_PBP1_LivM_like"/>
    <property type="match status" value="1"/>
</dbReference>
<evidence type="ECO:0000256" key="3">
    <source>
        <dbReference type="ARBA" id="ARBA00022692"/>
    </source>
</evidence>
<feature type="transmembrane region" description="Helical" evidence="6">
    <location>
        <begin position="203"/>
        <end position="223"/>
    </location>
</feature>
<evidence type="ECO:0000256" key="6">
    <source>
        <dbReference type="SAM" id="Phobius"/>
    </source>
</evidence>
<feature type="transmembrane region" description="Helical" evidence="6">
    <location>
        <begin position="9"/>
        <end position="29"/>
    </location>
</feature>
<sequence>MKKFFSKKIVCFTLLILITYLILMGLMSMNVINSYYKGIITLALINIILAVSLNLIVGFTGQLCLGHAGFMSIGAYVSAVLTQKAGMPFIVSIFIAAIIACVFAALIGYPTLKLTGDYFAITTLAFCEIIRIIIMNIDLVGGARGFTGIPRETNFTLAFLFMVVTVIVIYNIIHSSQGRAMLSVRENEIAAESMGINAFKYKMIAFIIAAFFAGLAGGLYAHYMGYIQPASFDFNKSIDYLTFVVFGGMGSLSGSIIATIVLTFLPELLRGLGEFRMLIYPLALIILMIFRPQGLLGDKEVSLNIFKKLLPDKTSTKSKNGEEA</sequence>
<name>A0ABM7TNC9_9CLOT</name>
<gene>
    <name evidence="7" type="ORF">psyc5s11_54180</name>
</gene>
<dbReference type="PANTHER" id="PTHR30482">
    <property type="entry name" value="HIGH-AFFINITY BRANCHED-CHAIN AMINO ACID TRANSPORT SYSTEM PERMEASE"/>
    <property type="match status" value="1"/>
</dbReference>
<evidence type="ECO:0000313" key="8">
    <source>
        <dbReference type="Proteomes" id="UP000824633"/>
    </source>
</evidence>
<reference evidence="8" key="1">
    <citation type="submission" date="2021-07" db="EMBL/GenBank/DDBJ databases">
        <title>Complete genome sequencing of a Clostridium isolate.</title>
        <authorList>
            <person name="Ueki A."/>
            <person name="Tonouchi A."/>
        </authorList>
    </citation>
    <scope>NUCLEOTIDE SEQUENCE [LARGE SCALE GENOMIC DNA]</scope>
    <source>
        <strain evidence="8">C5S11</strain>
    </source>
</reference>